<gene>
    <name evidence="2" type="ORF">AB6A40_005245</name>
</gene>
<proteinExistence type="predicted"/>
<reference evidence="2 3" key="1">
    <citation type="submission" date="2024-08" db="EMBL/GenBank/DDBJ databases">
        <title>Gnathostoma spinigerum genome.</title>
        <authorList>
            <person name="Gonzalez-Bertolin B."/>
            <person name="Monzon S."/>
            <person name="Zaballos A."/>
            <person name="Jimenez P."/>
            <person name="Dekumyoy P."/>
            <person name="Varona S."/>
            <person name="Cuesta I."/>
            <person name="Sumanam S."/>
            <person name="Adisakwattana P."/>
            <person name="Gasser R.B."/>
            <person name="Hernandez-Gonzalez A."/>
            <person name="Young N.D."/>
            <person name="Perteguer M.J."/>
        </authorList>
    </citation>
    <scope>NUCLEOTIDE SEQUENCE [LARGE SCALE GENOMIC DNA]</scope>
    <source>
        <strain evidence="2">AL3</strain>
        <tissue evidence="2">Liver</tissue>
    </source>
</reference>
<name>A0ABD6EM77_9BILA</name>
<dbReference type="AlphaFoldDB" id="A0ABD6EM77"/>
<protein>
    <submittedName>
        <fullName evidence="2">Uncharacterized protein</fullName>
    </submittedName>
</protein>
<evidence type="ECO:0000313" key="3">
    <source>
        <dbReference type="Proteomes" id="UP001608902"/>
    </source>
</evidence>
<organism evidence="2 3">
    <name type="scientific">Gnathostoma spinigerum</name>
    <dbReference type="NCBI Taxonomy" id="75299"/>
    <lineage>
        <taxon>Eukaryota</taxon>
        <taxon>Metazoa</taxon>
        <taxon>Ecdysozoa</taxon>
        <taxon>Nematoda</taxon>
        <taxon>Chromadorea</taxon>
        <taxon>Rhabditida</taxon>
        <taxon>Spirurina</taxon>
        <taxon>Gnathostomatomorpha</taxon>
        <taxon>Gnathostomatoidea</taxon>
        <taxon>Gnathostomatidae</taxon>
        <taxon>Gnathostoma</taxon>
    </lineage>
</organism>
<evidence type="ECO:0000313" key="2">
    <source>
        <dbReference type="EMBL" id="MFH4978536.1"/>
    </source>
</evidence>
<accession>A0ABD6EM77</accession>
<evidence type="ECO:0000256" key="1">
    <source>
        <dbReference type="SAM" id="MobiDB-lite"/>
    </source>
</evidence>
<keyword evidence="3" id="KW-1185">Reference proteome</keyword>
<dbReference type="Proteomes" id="UP001608902">
    <property type="component" value="Unassembled WGS sequence"/>
</dbReference>
<feature type="compositionally biased region" description="Basic and acidic residues" evidence="1">
    <location>
        <begin position="25"/>
        <end position="37"/>
    </location>
</feature>
<feature type="region of interest" description="Disordered" evidence="1">
    <location>
        <begin position="21"/>
        <end position="49"/>
    </location>
</feature>
<comment type="caution">
    <text evidence="2">The sequence shown here is derived from an EMBL/GenBank/DDBJ whole genome shotgun (WGS) entry which is preliminary data.</text>
</comment>
<dbReference type="EMBL" id="JBGFUD010003283">
    <property type="protein sequence ID" value="MFH4978536.1"/>
    <property type="molecule type" value="Genomic_DNA"/>
</dbReference>
<sequence length="80" mass="8727">MALRSCDVPAESHCVVQGHLAPPVKKLDSPRPQRDSDAPSSKNSSEECCLSIPDVSNSQRKGDVVRIESIVLEKKTHCTK</sequence>